<comment type="similarity">
    <text evidence="2">Belongs to the bacterial solute-binding protein 2 family.</text>
</comment>
<dbReference type="Proteomes" id="UP000216363">
    <property type="component" value="Unassembled WGS sequence"/>
</dbReference>
<dbReference type="RefSeq" id="WP_094515322.1">
    <property type="nucleotide sequence ID" value="NZ_JBHEEP010000020.1"/>
</dbReference>
<organism evidence="6 7">
    <name type="scientific">Brucella lupini</name>
    <dbReference type="NCBI Taxonomy" id="255457"/>
    <lineage>
        <taxon>Bacteria</taxon>
        <taxon>Pseudomonadati</taxon>
        <taxon>Pseudomonadota</taxon>
        <taxon>Alphaproteobacteria</taxon>
        <taxon>Hyphomicrobiales</taxon>
        <taxon>Brucellaceae</taxon>
        <taxon>Brucella/Ochrobactrum group</taxon>
        <taxon>Brucella</taxon>
    </lineage>
</organism>
<name>A0A256GGE0_9HYPH</name>
<dbReference type="InterPro" id="IPR028082">
    <property type="entry name" value="Peripla_BP_I"/>
</dbReference>
<accession>A0A256GGE0</accession>
<comment type="subcellular location">
    <subcellularLocation>
        <location evidence="1">Cell envelope</location>
    </subcellularLocation>
</comment>
<keyword evidence="3 4" id="KW-0732">Signal</keyword>
<dbReference type="SUPFAM" id="SSF53822">
    <property type="entry name" value="Periplasmic binding protein-like I"/>
    <property type="match status" value="1"/>
</dbReference>
<dbReference type="Pfam" id="PF13407">
    <property type="entry name" value="Peripla_BP_4"/>
    <property type="match status" value="1"/>
</dbReference>
<reference evidence="6 7" key="1">
    <citation type="submission" date="2017-07" db="EMBL/GenBank/DDBJ databases">
        <title>Draft genome of Ochrobactrum lupini type strain LUP21.</title>
        <authorList>
            <person name="Krzyzanowska D.M."/>
            <person name="Jafra S."/>
        </authorList>
    </citation>
    <scope>NUCLEOTIDE SEQUENCE [LARGE SCALE GENOMIC DNA]</scope>
    <source>
        <strain evidence="6 7">LUP21</strain>
    </source>
</reference>
<evidence type="ECO:0000313" key="7">
    <source>
        <dbReference type="Proteomes" id="UP000216363"/>
    </source>
</evidence>
<evidence type="ECO:0000256" key="1">
    <source>
        <dbReference type="ARBA" id="ARBA00004196"/>
    </source>
</evidence>
<dbReference type="PANTHER" id="PTHR46847">
    <property type="entry name" value="D-ALLOSE-BINDING PERIPLASMIC PROTEIN-RELATED"/>
    <property type="match status" value="1"/>
</dbReference>
<evidence type="ECO:0000259" key="5">
    <source>
        <dbReference type="Pfam" id="PF13407"/>
    </source>
</evidence>
<evidence type="ECO:0000256" key="3">
    <source>
        <dbReference type="ARBA" id="ARBA00022729"/>
    </source>
</evidence>
<dbReference type="EMBL" id="NNRN01000056">
    <property type="protein sequence ID" value="OYR25956.1"/>
    <property type="molecule type" value="Genomic_DNA"/>
</dbReference>
<dbReference type="GO" id="GO:0030246">
    <property type="term" value="F:carbohydrate binding"/>
    <property type="evidence" value="ECO:0007669"/>
    <property type="project" value="UniProtKB-ARBA"/>
</dbReference>
<proteinExistence type="inferred from homology"/>
<evidence type="ECO:0000256" key="2">
    <source>
        <dbReference type="ARBA" id="ARBA00007639"/>
    </source>
</evidence>
<evidence type="ECO:0000256" key="4">
    <source>
        <dbReference type="SAM" id="SignalP"/>
    </source>
</evidence>
<dbReference type="InterPro" id="IPR025997">
    <property type="entry name" value="SBP_2_dom"/>
</dbReference>
<feature type="chain" id="PRO_5012468638" evidence="4">
    <location>
        <begin position="26"/>
        <end position="315"/>
    </location>
</feature>
<evidence type="ECO:0000313" key="6">
    <source>
        <dbReference type="EMBL" id="OYR25956.1"/>
    </source>
</evidence>
<dbReference type="PANTHER" id="PTHR46847:SF1">
    <property type="entry name" value="D-ALLOSE-BINDING PERIPLASMIC PROTEIN-RELATED"/>
    <property type="match status" value="1"/>
</dbReference>
<protein>
    <submittedName>
        <fullName evidence="6">Periplasmic binding and sugar binding domain of LacI family protein</fullName>
    </submittedName>
</protein>
<feature type="domain" description="Periplasmic binding protein" evidence="5">
    <location>
        <begin position="30"/>
        <end position="258"/>
    </location>
</feature>
<sequence length="315" mass="34248">MRGRIRTYLAAVGIAIAGWAMPVHAADTLIGVSIPAATHGWTGGLNYHTKRTIDAMKKAFPNVDFVLTTSSSATQQVNDIEDMMARGIKALVVLPMESDPLTEPVKTVKQKGVFVTVVDRGLSEPGIENLYVGGDNPEYGKVAAEYFKGKFPDGAKIVVLRGIPTTIDNIRIEAFNDVLKGTKIEVLDMQYGNWNPDKSFEVMQDMLQRFPQIDGVWAGDDDAALGAMEAIKQSGRKNVAVLGGSGMNKVVKMVMDGSDHVDADIFYPPTLIIPAIELTTMKYATQAPITGRYVLGSPLITKENAAEFYFPDSPY</sequence>
<dbReference type="GO" id="GO:0030313">
    <property type="term" value="C:cell envelope"/>
    <property type="evidence" value="ECO:0007669"/>
    <property type="project" value="UniProtKB-SubCell"/>
</dbReference>
<feature type="signal peptide" evidence="4">
    <location>
        <begin position="1"/>
        <end position="25"/>
    </location>
</feature>
<dbReference type="AlphaFoldDB" id="A0A256GGE0"/>
<comment type="caution">
    <text evidence="6">The sequence shown here is derived from an EMBL/GenBank/DDBJ whole genome shotgun (WGS) entry which is preliminary data.</text>
</comment>
<gene>
    <name evidence="6" type="ORF">CES86_4010</name>
</gene>
<dbReference type="Gene3D" id="3.40.50.2300">
    <property type="match status" value="2"/>
</dbReference>